<dbReference type="EMBL" id="LBVW01000012">
    <property type="protein sequence ID" value="KKQ93418.1"/>
    <property type="molecule type" value="Genomic_DNA"/>
</dbReference>
<sequence length="278" mass="31668">MYATPKVIYQDNDILVLDKPSGWIVNEVITKQNTPTLQNWLRRNFDYPLANSAEYRSGIVHRLDKETSGVLLVAKNKEAFENLQTQFKNRKVAKTYTALVHGEVDPKEGDVKVTVGRLPWNRERFGVLPGGREAVTGYKVRSYFGMRTEDGSQKSENEGRRRKSEVGLQNSDLKLLNQSSNFNPQTSYTLLELFPKTGRTHQIRIHLKHLGYPVVSDEFYAGRKTARSDRKWCPRLFLHAAKITISHPKTKKSVSFASALPRELSNVLASLEKLPQTP</sequence>
<evidence type="ECO:0000313" key="6">
    <source>
        <dbReference type="Proteomes" id="UP000034932"/>
    </source>
</evidence>
<dbReference type="STRING" id="1618573.UT19_C0012G0007"/>
<organism evidence="5 6">
    <name type="scientific">Candidatus Woesebacteria bacterium GW2011_GWB1_39_10b</name>
    <dbReference type="NCBI Taxonomy" id="1618573"/>
    <lineage>
        <taxon>Bacteria</taxon>
        <taxon>Candidatus Woeseibacteriota</taxon>
    </lineage>
</organism>
<feature type="compositionally biased region" description="Basic and acidic residues" evidence="3">
    <location>
        <begin position="149"/>
        <end position="159"/>
    </location>
</feature>
<dbReference type="InterPro" id="IPR006224">
    <property type="entry name" value="PsdUridine_synth_RluA-like_CS"/>
</dbReference>
<dbReference type="SUPFAM" id="SSF55120">
    <property type="entry name" value="Pseudouridine synthase"/>
    <property type="match status" value="1"/>
</dbReference>
<accession>A0A0G0LNE0</accession>
<evidence type="ECO:0000256" key="1">
    <source>
        <dbReference type="ARBA" id="ARBA00010876"/>
    </source>
</evidence>
<comment type="caution">
    <text evidence="5">The sequence shown here is derived from an EMBL/GenBank/DDBJ whole genome shotgun (WGS) entry which is preliminary data.</text>
</comment>
<protein>
    <submittedName>
        <fullName evidence="5">Pseudouridine synthase</fullName>
    </submittedName>
</protein>
<comment type="similarity">
    <text evidence="1">Belongs to the pseudouridine synthase RluA family.</text>
</comment>
<dbReference type="CDD" id="cd02869">
    <property type="entry name" value="PseudoU_synth_RluA_like"/>
    <property type="match status" value="1"/>
</dbReference>
<evidence type="ECO:0000259" key="4">
    <source>
        <dbReference type="Pfam" id="PF00849"/>
    </source>
</evidence>
<dbReference type="Gene3D" id="3.30.2350.10">
    <property type="entry name" value="Pseudouridine synthase"/>
    <property type="match status" value="1"/>
</dbReference>
<dbReference type="GO" id="GO:0003723">
    <property type="term" value="F:RNA binding"/>
    <property type="evidence" value="ECO:0007669"/>
    <property type="project" value="InterPro"/>
</dbReference>
<evidence type="ECO:0000256" key="2">
    <source>
        <dbReference type="ARBA" id="ARBA00023235"/>
    </source>
</evidence>
<dbReference type="GO" id="GO:0009982">
    <property type="term" value="F:pseudouridine synthase activity"/>
    <property type="evidence" value="ECO:0007669"/>
    <property type="project" value="InterPro"/>
</dbReference>
<dbReference type="InterPro" id="IPR006145">
    <property type="entry name" value="PsdUridine_synth_RsuA/RluA"/>
</dbReference>
<dbReference type="PROSITE" id="PS01129">
    <property type="entry name" value="PSI_RLU"/>
    <property type="match status" value="1"/>
</dbReference>
<dbReference type="GO" id="GO:0140098">
    <property type="term" value="F:catalytic activity, acting on RNA"/>
    <property type="evidence" value="ECO:0007669"/>
    <property type="project" value="UniProtKB-ARBA"/>
</dbReference>
<dbReference type="GO" id="GO:0000455">
    <property type="term" value="P:enzyme-directed rRNA pseudouridine synthesis"/>
    <property type="evidence" value="ECO:0007669"/>
    <property type="project" value="TreeGrafter"/>
</dbReference>
<feature type="region of interest" description="Disordered" evidence="3">
    <location>
        <begin position="149"/>
        <end position="170"/>
    </location>
</feature>
<evidence type="ECO:0000256" key="3">
    <source>
        <dbReference type="SAM" id="MobiDB-lite"/>
    </source>
</evidence>
<dbReference type="PANTHER" id="PTHR21600:SF44">
    <property type="entry name" value="RIBOSOMAL LARGE SUBUNIT PSEUDOURIDINE SYNTHASE D"/>
    <property type="match status" value="1"/>
</dbReference>
<keyword evidence="2" id="KW-0413">Isomerase</keyword>
<feature type="domain" description="Pseudouridine synthase RsuA/RluA-like" evidence="4">
    <location>
        <begin position="13"/>
        <end position="209"/>
    </location>
</feature>
<dbReference type="InterPro" id="IPR050188">
    <property type="entry name" value="RluA_PseudoU_synthase"/>
</dbReference>
<dbReference type="AlphaFoldDB" id="A0A0G0LNE0"/>
<evidence type="ECO:0000313" key="5">
    <source>
        <dbReference type="EMBL" id="KKQ93418.1"/>
    </source>
</evidence>
<dbReference type="InterPro" id="IPR020103">
    <property type="entry name" value="PsdUridine_synth_cat_dom_sf"/>
</dbReference>
<dbReference type="Proteomes" id="UP000034932">
    <property type="component" value="Unassembled WGS sequence"/>
</dbReference>
<proteinExistence type="inferred from homology"/>
<dbReference type="Pfam" id="PF00849">
    <property type="entry name" value="PseudoU_synth_2"/>
    <property type="match status" value="1"/>
</dbReference>
<dbReference type="PANTHER" id="PTHR21600">
    <property type="entry name" value="MITOCHONDRIAL RNA PSEUDOURIDINE SYNTHASE"/>
    <property type="match status" value="1"/>
</dbReference>
<gene>
    <name evidence="5" type="ORF">UT19_C0012G0007</name>
</gene>
<name>A0A0G0LNE0_9BACT</name>
<reference evidence="5 6" key="1">
    <citation type="journal article" date="2015" name="Nature">
        <title>rRNA introns, odd ribosomes, and small enigmatic genomes across a large radiation of phyla.</title>
        <authorList>
            <person name="Brown C.T."/>
            <person name="Hug L.A."/>
            <person name="Thomas B.C."/>
            <person name="Sharon I."/>
            <person name="Castelle C.J."/>
            <person name="Singh A."/>
            <person name="Wilkins M.J."/>
            <person name="Williams K.H."/>
            <person name="Banfield J.F."/>
        </authorList>
    </citation>
    <scope>NUCLEOTIDE SEQUENCE [LARGE SCALE GENOMIC DNA]</scope>
</reference>